<feature type="compositionally biased region" description="Basic and acidic residues" evidence="1">
    <location>
        <begin position="39"/>
        <end position="66"/>
    </location>
</feature>
<reference evidence="2" key="1">
    <citation type="submission" date="2019-12" db="EMBL/GenBank/DDBJ databases">
        <title>Genome sequencing and annotation of Brassica cretica.</title>
        <authorList>
            <person name="Studholme D.J."/>
            <person name="Sarris P."/>
        </authorList>
    </citation>
    <scope>NUCLEOTIDE SEQUENCE</scope>
    <source>
        <strain evidence="2">PFS-109/04</strain>
        <tissue evidence="2">Leaf</tissue>
    </source>
</reference>
<gene>
    <name evidence="2" type="ORF">F2Q69_00045142</name>
</gene>
<organism evidence="2 3">
    <name type="scientific">Brassica cretica</name>
    <name type="common">Mustard</name>
    <dbReference type="NCBI Taxonomy" id="69181"/>
    <lineage>
        <taxon>Eukaryota</taxon>
        <taxon>Viridiplantae</taxon>
        <taxon>Streptophyta</taxon>
        <taxon>Embryophyta</taxon>
        <taxon>Tracheophyta</taxon>
        <taxon>Spermatophyta</taxon>
        <taxon>Magnoliopsida</taxon>
        <taxon>eudicotyledons</taxon>
        <taxon>Gunneridae</taxon>
        <taxon>Pentapetalae</taxon>
        <taxon>rosids</taxon>
        <taxon>malvids</taxon>
        <taxon>Brassicales</taxon>
        <taxon>Brassicaceae</taxon>
        <taxon>Brassiceae</taxon>
        <taxon>Brassica</taxon>
    </lineage>
</organism>
<proteinExistence type="predicted"/>
<protein>
    <submittedName>
        <fullName evidence="2">Uncharacterized protein</fullName>
    </submittedName>
</protein>
<accession>A0A8S9NKF9</accession>
<evidence type="ECO:0000313" key="3">
    <source>
        <dbReference type="Proteomes" id="UP000712600"/>
    </source>
</evidence>
<sequence>MYNSSIKKLITDLRIRELAIAKNHNESTQIKNSGGCGDGTEKGGDRERERAYGVAEQREIAKSPTP</sequence>
<feature type="region of interest" description="Disordered" evidence="1">
    <location>
        <begin position="25"/>
        <end position="66"/>
    </location>
</feature>
<evidence type="ECO:0000256" key="1">
    <source>
        <dbReference type="SAM" id="MobiDB-lite"/>
    </source>
</evidence>
<dbReference type="Proteomes" id="UP000712600">
    <property type="component" value="Unassembled WGS sequence"/>
</dbReference>
<comment type="caution">
    <text evidence="2">The sequence shown here is derived from an EMBL/GenBank/DDBJ whole genome shotgun (WGS) entry which is preliminary data.</text>
</comment>
<dbReference type="EMBL" id="QGKX02001621">
    <property type="protein sequence ID" value="KAF3504442.1"/>
    <property type="molecule type" value="Genomic_DNA"/>
</dbReference>
<dbReference type="AlphaFoldDB" id="A0A8S9NKF9"/>
<name>A0A8S9NKF9_BRACR</name>
<evidence type="ECO:0000313" key="2">
    <source>
        <dbReference type="EMBL" id="KAF3504442.1"/>
    </source>
</evidence>